<evidence type="ECO:0000256" key="3">
    <source>
        <dbReference type="ARBA" id="ARBA00023002"/>
    </source>
</evidence>
<dbReference type="SUPFAM" id="SSF51905">
    <property type="entry name" value="FAD/NAD(P)-binding domain"/>
    <property type="match status" value="1"/>
</dbReference>
<reference evidence="5" key="1">
    <citation type="submission" date="2021-01" db="EMBL/GenBank/DDBJ databases">
        <authorList>
            <person name="Corre E."/>
            <person name="Pelletier E."/>
            <person name="Niang G."/>
            <person name="Scheremetjew M."/>
            <person name="Finn R."/>
            <person name="Kale V."/>
            <person name="Holt S."/>
            <person name="Cochrane G."/>
            <person name="Meng A."/>
            <person name="Brown T."/>
            <person name="Cohen L."/>
        </authorList>
    </citation>
    <scope>NUCLEOTIDE SEQUENCE</scope>
    <source>
        <strain evidence="5">CCMP2084</strain>
    </source>
</reference>
<organism evidence="5">
    <name type="scientific">Attheya septentrionalis</name>
    <dbReference type="NCBI Taxonomy" id="420275"/>
    <lineage>
        <taxon>Eukaryota</taxon>
        <taxon>Sar</taxon>
        <taxon>Stramenopiles</taxon>
        <taxon>Ochrophyta</taxon>
        <taxon>Bacillariophyta</taxon>
        <taxon>Coscinodiscophyceae</taxon>
        <taxon>Chaetocerotophycidae</taxon>
        <taxon>Chaetocerotales</taxon>
        <taxon>Attheyaceae</taxon>
        <taxon>Attheya</taxon>
    </lineage>
</organism>
<gene>
    <name evidence="5" type="ORF">ASEP1449_LOCUS5915</name>
</gene>
<feature type="domain" description="FAD/NAD(P)-binding" evidence="4">
    <location>
        <begin position="13"/>
        <end position="221"/>
    </location>
</feature>
<dbReference type="InterPro" id="IPR023753">
    <property type="entry name" value="FAD/NAD-binding_dom"/>
</dbReference>
<keyword evidence="3" id="KW-0560">Oxidoreductase</keyword>
<dbReference type="InterPro" id="IPR036188">
    <property type="entry name" value="FAD/NAD-bd_sf"/>
</dbReference>
<evidence type="ECO:0000256" key="1">
    <source>
        <dbReference type="ARBA" id="ARBA00022630"/>
    </source>
</evidence>
<keyword evidence="2" id="KW-0274">FAD</keyword>
<evidence type="ECO:0000256" key="2">
    <source>
        <dbReference type="ARBA" id="ARBA00022827"/>
    </source>
</evidence>
<evidence type="ECO:0000259" key="4">
    <source>
        <dbReference type="Pfam" id="PF07992"/>
    </source>
</evidence>
<dbReference type="PANTHER" id="PTHR23023">
    <property type="entry name" value="DIMETHYLANILINE MONOOXYGENASE"/>
    <property type="match status" value="1"/>
</dbReference>
<dbReference type="Gene3D" id="3.50.50.60">
    <property type="entry name" value="FAD/NAD(P)-binding domain"/>
    <property type="match status" value="1"/>
</dbReference>
<evidence type="ECO:0000313" key="5">
    <source>
        <dbReference type="EMBL" id="CAD9814090.1"/>
    </source>
</evidence>
<dbReference type="EMBL" id="HBHQ01008794">
    <property type="protein sequence ID" value="CAD9814090.1"/>
    <property type="molecule type" value="Transcribed_RNA"/>
</dbReference>
<dbReference type="AlphaFoldDB" id="A0A7S2UAS0"/>
<dbReference type="InterPro" id="IPR050346">
    <property type="entry name" value="FMO-like"/>
</dbReference>
<dbReference type="GO" id="GO:0016491">
    <property type="term" value="F:oxidoreductase activity"/>
    <property type="evidence" value="ECO:0007669"/>
    <property type="project" value="UniProtKB-KW"/>
</dbReference>
<proteinExistence type="predicted"/>
<accession>A0A7S2UAS0</accession>
<protein>
    <recommendedName>
        <fullName evidence="4">FAD/NAD(P)-binding domain-containing protein</fullName>
    </recommendedName>
</protein>
<keyword evidence="1" id="KW-0285">Flavoprotein</keyword>
<name>A0A7S2UAS0_9STRA</name>
<sequence>MTKFGTKNRQDVIAIVGGSFSGLSLAKKAADAGFRVIIFERRHDSRGVWSTTEGSANTGSRLQIEHYVYCDLQNVPACSSCYPRGDEMQRFLDNKAKSLLDEGRVEIRYGCEVERLFEANDDSVGLEYTYTSGSDKMSETFSSVHVRTGTLSRPNRLYVPDLEENYKGRWCLGVANAIDQMPIALNSNVCIVGMGAFAIENAKRALEMGAKSVTLVARSESYVNPRWLMHHSSVSLLQPKNLFLSMENEERWKEIVDALRCTPKSNGYDLESRIVNYLDTDNYMFTSSAQSDWFYAALCFDAINIVRGTVIRAESSKTVIVRRPGDDDVTTAVPADVVILCTGHRCDTKLLSNIPLTATAFGMNGKLTHNLRLDTLPNPTLFGPRCPIPHFPALSYGMASDILDLVTLHAIRDKNFYRRWCHTFQLYQNPDQCFIESIDSRDWMKLFWKCFMSNGFPLLGCKLLGILYDRYEVCCAIERSGNGWYATVVADWKGYVADLHKWRQEQDVDQERWGNKNGMGSVPYPWPQPAPILPLRRSRWFYQMLYRCACLIGIARIVAVLDAIPSLQIFLKMIL</sequence>
<dbReference type="Pfam" id="PF07992">
    <property type="entry name" value="Pyr_redox_2"/>
    <property type="match status" value="1"/>
</dbReference>